<dbReference type="Proteomes" id="UP000814176">
    <property type="component" value="Unassembled WGS sequence"/>
</dbReference>
<gene>
    <name evidence="2" type="ORF">C8Q71DRAFT_3090</name>
</gene>
<comment type="caution">
    <text evidence="2">The sequence shown here is derived from an EMBL/GenBank/DDBJ whole genome shotgun (WGS) entry which is preliminary data.</text>
</comment>
<sequence length="323" mass="36587">MEPAQMFSTLTLMGDDLPQAITLSRAGDFPACQYHSAHSTYRVRLDWEPSPRPKDGSLTLKLGKRIGDGRSAVVYAAEVLTTSDEHNVLRHNLLPPEETLCVKIARPNRCRTLARESWVYDQIYRRGHMQGIIAPHTYGFFTADLSSQQLTFPLWSSQDFTLEHHPAGSQDDSTRDDRLPDDEALGVHKHRPGGKELSSWDSWRPDPDAPLLAVLVMSRGGATYTVKDDADEAMQEDMCAILDDLSDIYLWHTDLRSNNLVRAPCGTKPCEKHGRVHTWNIIDFAWTVCDDKDGDLDELKLVTIRELQQGSHQEYYFWTGFCG</sequence>
<keyword evidence="3" id="KW-1185">Reference proteome</keyword>
<feature type="compositionally biased region" description="Basic and acidic residues" evidence="1">
    <location>
        <begin position="163"/>
        <end position="178"/>
    </location>
</feature>
<name>A0ABQ8KWX9_9APHY</name>
<evidence type="ECO:0000313" key="3">
    <source>
        <dbReference type="Proteomes" id="UP000814176"/>
    </source>
</evidence>
<evidence type="ECO:0000256" key="1">
    <source>
        <dbReference type="SAM" id="MobiDB-lite"/>
    </source>
</evidence>
<evidence type="ECO:0008006" key="4">
    <source>
        <dbReference type="Google" id="ProtNLM"/>
    </source>
</evidence>
<protein>
    <recommendedName>
        <fullName evidence="4">Protein kinase domain-containing protein</fullName>
    </recommendedName>
</protein>
<organism evidence="2 3">
    <name type="scientific">Rhodofomes roseus</name>
    <dbReference type="NCBI Taxonomy" id="34475"/>
    <lineage>
        <taxon>Eukaryota</taxon>
        <taxon>Fungi</taxon>
        <taxon>Dikarya</taxon>
        <taxon>Basidiomycota</taxon>
        <taxon>Agaricomycotina</taxon>
        <taxon>Agaricomycetes</taxon>
        <taxon>Polyporales</taxon>
        <taxon>Rhodofomes</taxon>
    </lineage>
</organism>
<feature type="region of interest" description="Disordered" evidence="1">
    <location>
        <begin position="163"/>
        <end position="200"/>
    </location>
</feature>
<evidence type="ECO:0000313" key="2">
    <source>
        <dbReference type="EMBL" id="KAH9843533.1"/>
    </source>
</evidence>
<proteinExistence type="predicted"/>
<dbReference type="EMBL" id="JADCUA010000001">
    <property type="protein sequence ID" value="KAH9843533.1"/>
    <property type="molecule type" value="Genomic_DNA"/>
</dbReference>
<accession>A0ABQ8KWX9</accession>
<dbReference type="GeneID" id="71998438"/>
<reference evidence="2 3" key="1">
    <citation type="journal article" date="2021" name="Environ. Microbiol.">
        <title>Gene family expansions and transcriptome signatures uncover fungal adaptations to wood decay.</title>
        <authorList>
            <person name="Hage H."/>
            <person name="Miyauchi S."/>
            <person name="Viragh M."/>
            <person name="Drula E."/>
            <person name="Min B."/>
            <person name="Chaduli D."/>
            <person name="Navarro D."/>
            <person name="Favel A."/>
            <person name="Norest M."/>
            <person name="Lesage-Meessen L."/>
            <person name="Balint B."/>
            <person name="Merenyi Z."/>
            <person name="de Eugenio L."/>
            <person name="Morin E."/>
            <person name="Martinez A.T."/>
            <person name="Baldrian P."/>
            <person name="Stursova M."/>
            <person name="Martinez M.J."/>
            <person name="Novotny C."/>
            <person name="Magnuson J.K."/>
            <person name="Spatafora J.W."/>
            <person name="Maurice S."/>
            <person name="Pangilinan J."/>
            <person name="Andreopoulos W."/>
            <person name="LaButti K."/>
            <person name="Hundley H."/>
            <person name="Na H."/>
            <person name="Kuo A."/>
            <person name="Barry K."/>
            <person name="Lipzen A."/>
            <person name="Henrissat B."/>
            <person name="Riley R."/>
            <person name="Ahrendt S."/>
            <person name="Nagy L.G."/>
            <person name="Grigoriev I.V."/>
            <person name="Martin F."/>
            <person name="Rosso M.N."/>
        </authorList>
    </citation>
    <scope>NUCLEOTIDE SEQUENCE [LARGE SCALE GENOMIC DNA]</scope>
    <source>
        <strain evidence="2 3">CIRM-BRFM 1785</strain>
    </source>
</reference>
<dbReference type="RefSeq" id="XP_047784343.1">
    <property type="nucleotide sequence ID" value="XM_047917706.1"/>
</dbReference>